<dbReference type="AlphaFoldDB" id="A0A6P8RSW5"/>
<gene>
    <name evidence="4 5" type="primary">CCDC77</name>
</gene>
<accession>A0A6P8RSW5</accession>
<organism evidence="3 5">
    <name type="scientific">Geotrypetes seraphini</name>
    <name type="common">Gaboon caecilian</name>
    <name type="synonym">Caecilia seraphini</name>
    <dbReference type="NCBI Taxonomy" id="260995"/>
    <lineage>
        <taxon>Eukaryota</taxon>
        <taxon>Metazoa</taxon>
        <taxon>Chordata</taxon>
        <taxon>Craniata</taxon>
        <taxon>Vertebrata</taxon>
        <taxon>Euteleostomi</taxon>
        <taxon>Amphibia</taxon>
        <taxon>Gymnophiona</taxon>
        <taxon>Geotrypetes</taxon>
    </lineage>
</organism>
<feature type="region of interest" description="Disordered" evidence="2">
    <location>
        <begin position="167"/>
        <end position="208"/>
    </location>
</feature>
<dbReference type="OrthoDB" id="191169at2759"/>
<evidence type="ECO:0000313" key="5">
    <source>
        <dbReference type="RefSeq" id="XP_033808685.1"/>
    </source>
</evidence>
<protein>
    <submittedName>
        <fullName evidence="4 5">Coiled-coil domain-containing protein 77</fullName>
    </submittedName>
</protein>
<feature type="compositionally biased region" description="Polar residues" evidence="2">
    <location>
        <begin position="1"/>
        <end position="23"/>
    </location>
</feature>
<dbReference type="PANTHER" id="PTHR22091:SF1">
    <property type="entry name" value="COILED-COIL DOMAIN-CONTAINING PROTEIN 77"/>
    <property type="match status" value="1"/>
</dbReference>
<dbReference type="RefSeq" id="XP_033808684.1">
    <property type="nucleotide sequence ID" value="XM_033952793.1"/>
</dbReference>
<feature type="compositionally biased region" description="Polar residues" evidence="2">
    <location>
        <begin position="197"/>
        <end position="208"/>
    </location>
</feature>
<dbReference type="GeneID" id="117364041"/>
<dbReference type="PANTHER" id="PTHR22091">
    <property type="entry name" value="COILED-COIL DOMAIN-CONTAINING PROTEIN 77"/>
    <property type="match status" value="1"/>
</dbReference>
<dbReference type="Proteomes" id="UP000515159">
    <property type="component" value="Chromosome 7"/>
</dbReference>
<dbReference type="RefSeq" id="XP_033808685.1">
    <property type="nucleotide sequence ID" value="XM_033952794.1"/>
</dbReference>
<reference evidence="4 5" key="1">
    <citation type="submission" date="2025-04" db="UniProtKB">
        <authorList>
            <consortium name="RefSeq"/>
        </authorList>
    </citation>
    <scope>IDENTIFICATION</scope>
</reference>
<evidence type="ECO:0000313" key="3">
    <source>
        <dbReference type="Proteomes" id="UP000515159"/>
    </source>
</evidence>
<dbReference type="CTD" id="84318"/>
<proteinExistence type="predicted"/>
<evidence type="ECO:0000256" key="1">
    <source>
        <dbReference type="SAM" id="Coils"/>
    </source>
</evidence>
<dbReference type="GO" id="GO:0005813">
    <property type="term" value="C:centrosome"/>
    <property type="evidence" value="ECO:0007669"/>
    <property type="project" value="TreeGrafter"/>
</dbReference>
<dbReference type="InterPro" id="IPR037696">
    <property type="entry name" value="CCDC77"/>
</dbReference>
<evidence type="ECO:0000256" key="2">
    <source>
        <dbReference type="SAM" id="MobiDB-lite"/>
    </source>
</evidence>
<keyword evidence="1" id="KW-0175">Coiled coil</keyword>
<feature type="region of interest" description="Disordered" evidence="2">
    <location>
        <begin position="1"/>
        <end position="39"/>
    </location>
</feature>
<dbReference type="KEGG" id="gsh:117364041"/>
<keyword evidence="3" id="KW-1185">Reference proteome</keyword>
<name>A0A6P8RSW5_GEOSA</name>
<sequence>MDSPQNSFPRRYQTGVSLDSSIKYSGPAPEKGDSTPLPSINERLAFLRPSRELLEYYRKKIAEFDEESEDLVKRLEKYKSTYEDQHKLQWELHQREEELTELQTALGDMQVYLFQEREHVLRLYSENDRLKIRELEDRKKIQQLLALVGNDTDEMTYFFKEPPDKVTITQRRPQPSDPYERKEIQVSKTGSKKIASKSATNGVKSAVSNDYQRDNQTLLLQVEALQAQLEEQTRLSKEQLEGLLEDRRIRIEETKAQHQRDQDRNEALTDKLHKTQNLLYESTRDYLQLKFDGRSHEKSWMAEKDQLLRDLDRCKHHICFSRNPQHERDQAREREHEQEREREHEQQRLHLSQAECRVRNAQNEEIQLLESQLAQANRLAEMYREQCVTFEEELARMREEGDIGREIFKERSDKAVKRLQLMTQRYEALEKRRCMEVEGFKTDIKHLRQKLKEVEKQLFKVTLNIGPDQDLAILHEVRQGNMKTRKIQGELKKLKAKIYGLENDLRIG</sequence>
<evidence type="ECO:0000313" key="4">
    <source>
        <dbReference type="RefSeq" id="XP_033808684.1"/>
    </source>
</evidence>
<feature type="region of interest" description="Disordered" evidence="2">
    <location>
        <begin position="324"/>
        <end position="348"/>
    </location>
</feature>
<feature type="coiled-coil region" evidence="1">
    <location>
        <begin position="208"/>
        <end position="271"/>
    </location>
</feature>